<dbReference type="OrthoDB" id="1425928at2"/>
<dbReference type="AlphaFoldDB" id="A0A4R8WX61"/>
<feature type="domain" description="Polysaccharide pyruvyl transferase" evidence="1">
    <location>
        <begin position="2"/>
        <end position="155"/>
    </location>
</feature>
<evidence type="ECO:0000259" key="1">
    <source>
        <dbReference type="Pfam" id="PF04230"/>
    </source>
</evidence>
<name>A0A4R8WX61_9MICO</name>
<dbReference type="Pfam" id="PF04230">
    <property type="entry name" value="PS_pyruv_trans"/>
    <property type="match status" value="1"/>
</dbReference>
<sequence length="217" mass="23104">MARDESSHKMATTIGAASVLSPDMVHSISVRHPDLAAPTRGCEPYFLFQANAQLIARVGEERIARSLAVIAAATKWRPAFFGAGTARHHDRADLYDGITAILRAFAPTVRPMGITTRNPMSLASYIAGSQLWVGSSLHGRIIASSFALPRVSLENLKVASYAATWDPDFPVNVAFDRLAESVAEAVTAAGSANSADVSRHIASVADESTAALVRDFL</sequence>
<dbReference type="InterPro" id="IPR007345">
    <property type="entry name" value="Polysacch_pyruvyl_Trfase"/>
</dbReference>
<dbReference type="EMBL" id="SOFP01000013">
    <property type="protein sequence ID" value="TFC19190.1"/>
    <property type="molecule type" value="Genomic_DNA"/>
</dbReference>
<keyword evidence="3" id="KW-1185">Reference proteome</keyword>
<gene>
    <name evidence="2" type="ORF">E3O19_03375</name>
</gene>
<proteinExistence type="predicted"/>
<evidence type="ECO:0000313" key="3">
    <source>
        <dbReference type="Proteomes" id="UP000298412"/>
    </source>
</evidence>
<evidence type="ECO:0000313" key="2">
    <source>
        <dbReference type="EMBL" id="TFC19190.1"/>
    </source>
</evidence>
<protein>
    <recommendedName>
        <fullName evidence="1">Polysaccharide pyruvyl transferase domain-containing protein</fullName>
    </recommendedName>
</protein>
<reference evidence="2 3" key="1">
    <citation type="submission" date="2019-03" db="EMBL/GenBank/DDBJ databases">
        <title>Genomics of glacier-inhabiting Cryobacterium strains.</title>
        <authorList>
            <person name="Liu Q."/>
            <person name="Xin Y.-H."/>
        </authorList>
    </citation>
    <scope>NUCLEOTIDE SEQUENCE [LARGE SCALE GENOMIC DNA]</scope>
    <source>
        <strain evidence="2 3">MDT1-3</strain>
    </source>
</reference>
<accession>A0A4R8WX61</accession>
<dbReference type="Proteomes" id="UP000298412">
    <property type="component" value="Unassembled WGS sequence"/>
</dbReference>
<comment type="caution">
    <text evidence="2">The sequence shown here is derived from an EMBL/GenBank/DDBJ whole genome shotgun (WGS) entry which is preliminary data.</text>
</comment>
<organism evidence="2 3">
    <name type="scientific">Cryobacterium algoritolerans</name>
    <dbReference type="NCBI Taxonomy" id="1259184"/>
    <lineage>
        <taxon>Bacteria</taxon>
        <taxon>Bacillati</taxon>
        <taxon>Actinomycetota</taxon>
        <taxon>Actinomycetes</taxon>
        <taxon>Micrococcales</taxon>
        <taxon>Microbacteriaceae</taxon>
        <taxon>Cryobacterium</taxon>
    </lineage>
</organism>